<evidence type="ECO:0000313" key="3">
    <source>
        <dbReference type="Proteomes" id="UP000608071"/>
    </source>
</evidence>
<protein>
    <submittedName>
        <fullName evidence="2">Uncharacterized protein</fullName>
    </submittedName>
</protein>
<keyword evidence="3" id="KW-1185">Reference proteome</keyword>
<evidence type="ECO:0000256" key="1">
    <source>
        <dbReference type="SAM" id="Phobius"/>
    </source>
</evidence>
<gene>
    <name evidence="2" type="ORF">H9647_14265</name>
</gene>
<reference evidence="2 3" key="1">
    <citation type="submission" date="2020-08" db="EMBL/GenBank/DDBJ databases">
        <title>A Genomic Blueprint of the Chicken Gut Microbiome.</title>
        <authorList>
            <person name="Gilroy R."/>
            <person name="Ravi A."/>
            <person name="Getino M."/>
            <person name="Pursley I."/>
            <person name="Horton D.L."/>
            <person name="Alikhan N.-F."/>
            <person name="Baker D."/>
            <person name="Gharbi K."/>
            <person name="Hall N."/>
            <person name="Watson M."/>
            <person name="Adriaenssens E.M."/>
            <person name="Foster-Nyarko E."/>
            <person name="Jarju S."/>
            <person name="Secka A."/>
            <person name="Antonio M."/>
            <person name="Oren A."/>
            <person name="Chaudhuri R."/>
            <person name="La Ragione R.M."/>
            <person name="Hildebrand F."/>
            <person name="Pallen M.J."/>
        </authorList>
    </citation>
    <scope>NUCLEOTIDE SEQUENCE [LARGE SCALE GENOMIC DNA]</scope>
    <source>
        <strain evidence="2 3">Sa2BVA9</strain>
    </source>
</reference>
<dbReference type="RefSeq" id="WP_191801047.1">
    <property type="nucleotide sequence ID" value="NZ_JACSQL010000006.1"/>
</dbReference>
<name>A0ABR8T0F2_9BACL</name>
<dbReference type="EMBL" id="JACSQL010000006">
    <property type="protein sequence ID" value="MBD7969236.1"/>
    <property type="molecule type" value="Genomic_DNA"/>
</dbReference>
<feature type="transmembrane region" description="Helical" evidence="1">
    <location>
        <begin position="135"/>
        <end position="155"/>
    </location>
</feature>
<keyword evidence="1" id="KW-0472">Membrane</keyword>
<feature type="transmembrane region" description="Helical" evidence="1">
    <location>
        <begin position="69"/>
        <end position="88"/>
    </location>
</feature>
<dbReference type="Proteomes" id="UP000608071">
    <property type="component" value="Unassembled WGS sequence"/>
</dbReference>
<keyword evidence="1" id="KW-1133">Transmembrane helix</keyword>
<sequence length="165" mass="19404">MKNKTLFATLIIIFLIFMFGDSMTTTPGRSSGNGNPAILLLLPLSIFFIVLTFQWFIVFKDKMISKKTVIILSLLVICHHVIGVYYQIMSFRSYRIFLAKVYEGQFGTTDWDYINSITSGLSIHINNQYFNINTYLLFLSLSLFIWLLSQMIISWRRKMREKKWE</sequence>
<keyword evidence="1" id="KW-0812">Transmembrane</keyword>
<comment type="caution">
    <text evidence="2">The sequence shown here is derived from an EMBL/GenBank/DDBJ whole genome shotgun (WGS) entry which is preliminary data.</text>
</comment>
<proteinExistence type="predicted"/>
<organism evidence="2 3">
    <name type="scientific">Paenibacillus gallinarum</name>
    <dbReference type="NCBI Taxonomy" id="2762232"/>
    <lineage>
        <taxon>Bacteria</taxon>
        <taxon>Bacillati</taxon>
        <taxon>Bacillota</taxon>
        <taxon>Bacilli</taxon>
        <taxon>Bacillales</taxon>
        <taxon>Paenibacillaceae</taxon>
        <taxon>Paenibacillus</taxon>
    </lineage>
</organism>
<feature type="transmembrane region" description="Helical" evidence="1">
    <location>
        <begin position="38"/>
        <end position="57"/>
    </location>
</feature>
<accession>A0ABR8T0F2</accession>
<evidence type="ECO:0000313" key="2">
    <source>
        <dbReference type="EMBL" id="MBD7969236.1"/>
    </source>
</evidence>